<evidence type="ECO:0000259" key="1">
    <source>
        <dbReference type="PROSITE" id="PS50828"/>
    </source>
</evidence>
<dbReference type="InterPro" id="IPR002625">
    <property type="entry name" value="Smr_dom"/>
</dbReference>
<dbReference type="Proteomes" id="UP000270927">
    <property type="component" value="Unassembled WGS sequence"/>
</dbReference>
<dbReference type="InterPro" id="IPR036063">
    <property type="entry name" value="Smr_dom_sf"/>
</dbReference>
<dbReference type="EMBL" id="RARA01000011">
    <property type="protein sequence ID" value="ROT47793.1"/>
    <property type="molecule type" value="Genomic_DNA"/>
</dbReference>
<protein>
    <recommendedName>
        <fullName evidence="1">Smr domain-containing protein</fullName>
    </recommendedName>
</protein>
<organism evidence="2 3">
    <name type="scientific">Candidatus Cardinium hertigii</name>
    <dbReference type="NCBI Taxonomy" id="247481"/>
    <lineage>
        <taxon>Bacteria</taxon>
        <taxon>Pseudomonadati</taxon>
        <taxon>Bacteroidota</taxon>
        <taxon>Cytophagia</taxon>
        <taxon>Cytophagales</taxon>
        <taxon>Amoebophilaceae</taxon>
        <taxon>Candidatus Cardinium</taxon>
    </lineage>
</organism>
<reference evidence="2 3" key="1">
    <citation type="submission" date="2018-09" db="EMBL/GenBank/DDBJ databases">
        <title>Comparative Genomics of Wolbachia-Cardinium Dual Endosymbiosis in a Plant-Parasitic Nematode.</title>
        <authorList>
            <person name="Brown A.M.V."/>
            <person name="Wasala S.K."/>
            <person name="Howe D.K."/>
            <person name="Peetz A.B."/>
            <person name="Zasada I.A."/>
            <person name="Denver D.R."/>
        </authorList>
    </citation>
    <scope>NUCLEOTIDE SEQUENCE [LARGE SCALE GENOMIC DNA]</scope>
    <source>
        <strain evidence="2 3">Pp_1</strain>
    </source>
</reference>
<accession>A0A3N2QDB1</accession>
<proteinExistence type="predicted"/>
<dbReference type="Gene3D" id="3.30.1370.110">
    <property type="match status" value="1"/>
</dbReference>
<evidence type="ECO:0000313" key="3">
    <source>
        <dbReference type="Proteomes" id="UP000270927"/>
    </source>
</evidence>
<dbReference type="PROSITE" id="PS50828">
    <property type="entry name" value="SMR"/>
    <property type="match status" value="1"/>
</dbReference>
<gene>
    <name evidence="2" type="ORF">EDM02_00410</name>
</gene>
<sequence>MICMKSTLTIGSYIRVKNHANIGQVVRISRRKVLVAIGTLFFDLPLQAVEIVEIVESSPTSVVIQKKNIKPNHFVKPTASAKMDPILDLHGFNSAQALFALDKFLDHALLLGYSSLSIIHGQGKGILRSAVRSYLHKHPLVKKVIEQSPIRCMAGITVVEL</sequence>
<name>A0A3N2QDB1_9BACT</name>
<dbReference type="SUPFAM" id="SSF160443">
    <property type="entry name" value="SMR domain-like"/>
    <property type="match status" value="1"/>
</dbReference>
<dbReference type="SMART" id="SM00463">
    <property type="entry name" value="SMR"/>
    <property type="match status" value="1"/>
</dbReference>
<dbReference type="Pfam" id="PF01713">
    <property type="entry name" value="Smr"/>
    <property type="match status" value="1"/>
</dbReference>
<dbReference type="OrthoDB" id="9808166at2"/>
<dbReference type="AlphaFoldDB" id="A0A3N2QDB1"/>
<feature type="domain" description="Smr" evidence="1">
    <location>
        <begin position="87"/>
        <end position="161"/>
    </location>
</feature>
<comment type="caution">
    <text evidence="2">The sequence shown here is derived from an EMBL/GenBank/DDBJ whole genome shotgun (WGS) entry which is preliminary data.</text>
</comment>
<keyword evidence="3" id="KW-1185">Reference proteome</keyword>
<evidence type="ECO:0000313" key="2">
    <source>
        <dbReference type="EMBL" id="ROT47793.1"/>
    </source>
</evidence>